<sequence>MSGSRRVYRSQQLSDQSGTQPDTLYFDLSFEVMTETQTAAASINQMFPAASHFGIYDSVFQIASNGPPSLNTSPIRLSSSSRALHLPSPSPPSSHGDGLQAGRPNHSSLVESELYARLLLPRKKGYPLWRPKPDERLPEECRREGVRIGDVGILNELGGFDFLFNCCLPEDHPVNSGRVPADFRQIQGINESDTTGSLREYGPASYVPSDPSDIHKITIPVPPGQPRIRGVPRQVGAGLTFTSTASKGALLILPEGGMRIDHQQYGKFYRYAAECARSWYAYINGPALDRGAPNGSIYLVTGCDKARAWGVASFTNARPENVSLEFVPGESEIEGGLPEYWFSKCSSAISSSDADDEFEQKSGCVFLRGFKIAVKPPIFMTGTKVGSRVEYISRLDADELVPKPRSNNFAIPVEPQWWLLPYIAPGLAGLASTNFDSEEDSPEDEQALVKHRIYHPSDVINDWILSTNSKAEVAITHDDDWASVIEDGDHYIPGDKELIRRINERYQVLVARGYARIDRQEPSMKLSKFILNSNSLRRSYSEGSLNDPFQPTSRSKVIRRYASASTVLNRNEMPPFPTSEWPLTLLRHLQLTTMFPALLSRRQAQQVEPLPPVLVTSIQCRADAIQTQV</sequence>
<keyword evidence="3" id="KW-1185">Reference proteome</keyword>
<accession>A0A8H5M0B7</accession>
<dbReference type="EMBL" id="JAACJN010000093">
    <property type="protein sequence ID" value="KAF5375984.1"/>
    <property type="molecule type" value="Genomic_DNA"/>
</dbReference>
<organism evidence="2 3">
    <name type="scientific">Collybiopsis confluens</name>
    <dbReference type="NCBI Taxonomy" id="2823264"/>
    <lineage>
        <taxon>Eukaryota</taxon>
        <taxon>Fungi</taxon>
        <taxon>Dikarya</taxon>
        <taxon>Basidiomycota</taxon>
        <taxon>Agaricomycotina</taxon>
        <taxon>Agaricomycetes</taxon>
        <taxon>Agaricomycetidae</taxon>
        <taxon>Agaricales</taxon>
        <taxon>Marasmiineae</taxon>
        <taxon>Omphalotaceae</taxon>
        <taxon>Collybiopsis</taxon>
    </lineage>
</organism>
<feature type="region of interest" description="Disordered" evidence="1">
    <location>
        <begin position="71"/>
        <end position="105"/>
    </location>
</feature>
<dbReference type="AlphaFoldDB" id="A0A8H5M0B7"/>
<feature type="compositionally biased region" description="Low complexity" evidence="1">
    <location>
        <begin position="76"/>
        <end position="87"/>
    </location>
</feature>
<dbReference type="Proteomes" id="UP000518752">
    <property type="component" value="Unassembled WGS sequence"/>
</dbReference>
<evidence type="ECO:0000313" key="3">
    <source>
        <dbReference type="Proteomes" id="UP000518752"/>
    </source>
</evidence>
<evidence type="ECO:0000256" key="1">
    <source>
        <dbReference type="SAM" id="MobiDB-lite"/>
    </source>
</evidence>
<proteinExistence type="predicted"/>
<reference evidence="2 3" key="1">
    <citation type="journal article" date="2020" name="ISME J.">
        <title>Uncovering the hidden diversity of litter-decomposition mechanisms in mushroom-forming fungi.</title>
        <authorList>
            <person name="Floudas D."/>
            <person name="Bentzer J."/>
            <person name="Ahren D."/>
            <person name="Johansson T."/>
            <person name="Persson P."/>
            <person name="Tunlid A."/>
        </authorList>
    </citation>
    <scope>NUCLEOTIDE SEQUENCE [LARGE SCALE GENOMIC DNA]</scope>
    <source>
        <strain evidence="2 3">CBS 406.79</strain>
    </source>
</reference>
<dbReference type="OrthoDB" id="3222453at2759"/>
<gene>
    <name evidence="2" type="ORF">D9757_008825</name>
</gene>
<protein>
    <submittedName>
        <fullName evidence="2">Uncharacterized protein</fullName>
    </submittedName>
</protein>
<evidence type="ECO:0000313" key="2">
    <source>
        <dbReference type="EMBL" id="KAF5375984.1"/>
    </source>
</evidence>
<comment type="caution">
    <text evidence="2">The sequence shown here is derived from an EMBL/GenBank/DDBJ whole genome shotgun (WGS) entry which is preliminary data.</text>
</comment>
<feature type="region of interest" description="Disordered" evidence="1">
    <location>
        <begin position="1"/>
        <end position="20"/>
    </location>
</feature>
<name>A0A8H5M0B7_9AGAR</name>